<evidence type="ECO:0000256" key="2">
    <source>
        <dbReference type="SAM" id="MobiDB-lite"/>
    </source>
</evidence>
<evidence type="ECO:0000313" key="4">
    <source>
        <dbReference type="EMBL" id="EIJ88291.1"/>
    </source>
</evidence>
<sequence length="638" mass="73895">MKIVIILSILAIKGIFCSDNEVPPKKDTNPQQDNIDLTEPKNIGNMTDLINFINYRNAYTWRRMKSTKVMSTKNNERPFDMIMERFTDHSTRTEIILDIGGSEEMNCILIDEIKNDGIREKNNLERNHIKQSSVKKMSEELPSLNVQVQYVYKEMREHIESFENYIEILIEEMNMLDNDSRIGYSTILSVVENTYLVLQQSKKVIRKMHYLYTQMDDNRYNAIGKHPIIVGEEKIFSYKDIEKNIVNIIKCMEEIDDMADTIPRFENMTPTRFLPRMKELLDTKEKILSEFPVIKTINTALEKEVKKCFYRLKLGNSNSIAVIKDRYDCHSDELPISLSRKTYTTSISNESFSWGDSVVSIYNCNDKDIVYISIKYNPNGQCLPGKSKFHLKLNIRLNDIMFRTLINAIIGNVVIPLTECGAPTNIRSLELANHNPINSLDYPISCIRKEKNNNYCKYYSGKIRHGVVPGRGIILGPSGSEILSNFKVKGLMTAVFINNMDISQCLISWYNRNNSIPYDLERIKKENDILRIVPTIDPVSTSLNGLDPTASKEFKICTQYKTNATITINFNYPNILLDYDLNIWNNPFILWSDKVHKDVIWYKYLNKKTQTIVTNRIITAENNQSAQVLFGLLRSRDI</sequence>
<dbReference type="EMBL" id="GL870879">
    <property type="protein sequence ID" value="EIJ88291.1"/>
    <property type="molecule type" value="Genomic_DNA"/>
</dbReference>
<feature type="chain" id="PRO_5003670528" evidence="3">
    <location>
        <begin position="18"/>
        <end position="638"/>
    </location>
</feature>
<reference evidence="4" key="1">
    <citation type="submission" date="2011-01" db="EMBL/GenBank/DDBJ databases">
        <title>The Genome Sequence of Nematocida parisii strain ERTm3.</title>
        <authorList>
            <consortium name="The Broad Institute Genome Sequencing Platform"/>
            <consortium name="The Broad Institute Genome Sequencing Center for Infectious Disease"/>
            <person name="Cuomo C."/>
            <person name="Troemel E."/>
            <person name="Young S.K."/>
            <person name="Zeng Q."/>
            <person name="Gargeya S."/>
            <person name="Fitzgerald M."/>
            <person name="Haas B."/>
            <person name="Abouelleil A."/>
            <person name="Alvarado L."/>
            <person name="Arachchi H.M."/>
            <person name="Berlin A."/>
            <person name="Chapman S.B."/>
            <person name="Gearin G."/>
            <person name="Goldberg J."/>
            <person name="Griggs A."/>
            <person name="Gujja S."/>
            <person name="Hansen M."/>
            <person name="Heiman D."/>
            <person name="Howarth C."/>
            <person name="Larimer J."/>
            <person name="Lui A."/>
            <person name="MacDonald P.J.P."/>
            <person name="McCowen C."/>
            <person name="Montmayeur A."/>
            <person name="Murphy C."/>
            <person name="Neiman D."/>
            <person name="Pearson M."/>
            <person name="Priest M."/>
            <person name="Roberts A."/>
            <person name="Saif S."/>
            <person name="Shea T."/>
            <person name="Sisk P."/>
            <person name="Stolte C."/>
            <person name="Sykes S."/>
            <person name="Wortman J."/>
            <person name="Nusbaum C."/>
            <person name="Birren B."/>
        </authorList>
    </citation>
    <scope>NUCLEOTIDE SEQUENCE</scope>
    <source>
        <strain evidence="4">ERTm3</strain>
    </source>
</reference>
<keyword evidence="5" id="KW-1185">Reference proteome</keyword>
<keyword evidence="3" id="KW-0732">Signal</keyword>
<dbReference type="VEuPathDB" id="MicrosporidiaDB:NEQG_01735"/>
<dbReference type="Proteomes" id="UP000002872">
    <property type="component" value="Unassembled WGS sequence"/>
</dbReference>
<dbReference type="InParanoid" id="I3EGE4"/>
<evidence type="ECO:0000256" key="3">
    <source>
        <dbReference type="SAM" id="SignalP"/>
    </source>
</evidence>
<feature type="region of interest" description="Disordered" evidence="2">
    <location>
        <begin position="21"/>
        <end position="40"/>
    </location>
</feature>
<proteinExistence type="predicted"/>
<dbReference type="OrthoDB" id="10289965at2759"/>
<evidence type="ECO:0000256" key="1">
    <source>
        <dbReference type="SAM" id="Coils"/>
    </source>
</evidence>
<dbReference type="AlphaFoldDB" id="I3EGE4"/>
<protein>
    <submittedName>
        <fullName evidence="4">Uncharacterized protein</fullName>
    </submittedName>
</protein>
<feature type="coiled-coil region" evidence="1">
    <location>
        <begin position="152"/>
        <end position="179"/>
    </location>
</feature>
<evidence type="ECO:0000313" key="5">
    <source>
        <dbReference type="Proteomes" id="UP000002872"/>
    </source>
</evidence>
<feature type="signal peptide" evidence="3">
    <location>
        <begin position="1"/>
        <end position="17"/>
    </location>
</feature>
<accession>I3EGE4</accession>
<keyword evidence="1" id="KW-0175">Coiled coil</keyword>
<dbReference type="HOGENOM" id="CLU_428988_0_0_1"/>
<name>I3EGE4_NEMP3</name>
<gene>
    <name evidence="4" type="ORF">NEQG_01735</name>
</gene>
<organism evidence="4 5">
    <name type="scientific">Nematocida parisii (strain ERTm3)</name>
    <name type="common">Nematode killer fungus</name>
    <dbReference type="NCBI Taxonomy" id="935791"/>
    <lineage>
        <taxon>Eukaryota</taxon>
        <taxon>Fungi</taxon>
        <taxon>Fungi incertae sedis</taxon>
        <taxon>Microsporidia</taxon>
        <taxon>Nematocida</taxon>
    </lineage>
</organism>